<sequence length="710" mass="79047">MRFTNGIWFDRENHSIYNAVEVGDLTLQDDTIRALCTIRHVKDRGDTLNKPTITVSLSSPSPGILACSATHFKGVKDQEPRFELFPDGKPDSPFVKVSKEDNAVTLEAGDLKATLSTKASSFNIAYSTKDSDVVLTDIGRSCLQYIVAPGDARTPYPATASTTIADPYYRAPASGASKPYMALSLGLDVGEHVYGLGERFGPLTKNAQSMDLWNEDAGTCTPYTYKNVPFYFTSEGYGVFFDHTSLVSLEVQTERAPSTSTGFGSRRADTMAHQWTNFTFDEEFFPDAKAFLSRVHERGLRVCVWINPYIAQESGVFDEAAEKGYLIKRSNGDVWQSDIWQAGMGVVDFTNPDAVKWYTENLQNLLDIGVDSFKTDFGEWIPWEDVQYHSGIDPYAAHNWYSFIYNRTVYDAIVEKRGSAEAALFARSATAGCQRFPVNWGGDCECTWNGMAQSLRGGLSLGMSGFGFYSHDIGGFMSEGQAAANTDSAIYKRWVQFGLLSSHSRLHGSKTSRAPWTIDDEASEILKKFCELKNMLMPYIFAECIDAKEKGLPLMRAMVIEFPDDKVCQTLDQQYMLGESLLVAPIFNTKGDCEYYVPAGEWTGLLDGKVRKGPGYHRETFDNFHLPLLVRHDTALLIGRKERPDYAWESSIEKAVLGACTKDEIKVRVPSFSKLGQIDATWTVKPTEGGAEIDGCKQPKIVRLSGREHL</sequence>
<evidence type="ECO:0000313" key="9">
    <source>
        <dbReference type="Proteomes" id="UP001271007"/>
    </source>
</evidence>
<dbReference type="GO" id="GO:0005975">
    <property type="term" value="P:carbohydrate metabolic process"/>
    <property type="evidence" value="ECO:0007669"/>
    <property type="project" value="InterPro"/>
</dbReference>
<dbReference type="Gene3D" id="3.20.20.80">
    <property type="entry name" value="Glycosidases"/>
    <property type="match status" value="1"/>
</dbReference>
<reference evidence="8" key="1">
    <citation type="submission" date="2023-04" db="EMBL/GenBank/DDBJ databases">
        <title>Black Yeasts Isolated from many extreme environments.</title>
        <authorList>
            <person name="Coleine C."/>
            <person name="Stajich J.E."/>
            <person name="Selbmann L."/>
        </authorList>
    </citation>
    <scope>NUCLEOTIDE SEQUENCE</scope>
    <source>
        <strain evidence="8">CCFEE 5312</strain>
    </source>
</reference>
<evidence type="ECO:0000256" key="4">
    <source>
        <dbReference type="RuleBase" id="RU361185"/>
    </source>
</evidence>
<dbReference type="Proteomes" id="UP001271007">
    <property type="component" value="Unassembled WGS sequence"/>
</dbReference>
<dbReference type="InterPro" id="IPR013780">
    <property type="entry name" value="Glyco_hydro_b"/>
</dbReference>
<dbReference type="GO" id="GO:0030246">
    <property type="term" value="F:carbohydrate binding"/>
    <property type="evidence" value="ECO:0007669"/>
    <property type="project" value="InterPro"/>
</dbReference>
<dbReference type="Gene3D" id="2.60.40.1760">
    <property type="entry name" value="glycosyl hydrolase (family 31)"/>
    <property type="match status" value="1"/>
</dbReference>
<dbReference type="AlphaFoldDB" id="A0AAJ0GB16"/>
<proteinExistence type="inferred from homology"/>
<dbReference type="Pfam" id="PF01055">
    <property type="entry name" value="Glyco_hydro_31_2nd"/>
    <property type="match status" value="1"/>
</dbReference>
<dbReference type="InterPro" id="IPR048395">
    <property type="entry name" value="Glyco_hydro_31_C"/>
</dbReference>
<comment type="similarity">
    <text evidence="1 4">Belongs to the glycosyl hydrolase 31 family.</text>
</comment>
<dbReference type="SUPFAM" id="SSF51011">
    <property type="entry name" value="Glycosyl hydrolase domain"/>
    <property type="match status" value="1"/>
</dbReference>
<evidence type="ECO:0000259" key="7">
    <source>
        <dbReference type="Pfam" id="PF21365"/>
    </source>
</evidence>
<keyword evidence="2 4" id="KW-0378">Hydrolase</keyword>
<evidence type="ECO:0000256" key="3">
    <source>
        <dbReference type="ARBA" id="ARBA00023295"/>
    </source>
</evidence>
<dbReference type="GO" id="GO:0004553">
    <property type="term" value="F:hydrolase activity, hydrolyzing O-glycosyl compounds"/>
    <property type="evidence" value="ECO:0007669"/>
    <property type="project" value="InterPro"/>
</dbReference>
<protein>
    <recommendedName>
        <fullName evidence="10">Glycoside hydrolase family 31 N-terminal domain-containing protein</fullName>
    </recommendedName>
</protein>
<feature type="domain" description="Glycosyl hydrolase family 31 C-terminal" evidence="7">
    <location>
        <begin position="551"/>
        <end position="634"/>
    </location>
</feature>
<dbReference type="Pfam" id="PF13802">
    <property type="entry name" value="Gal_mutarotas_2"/>
    <property type="match status" value="1"/>
</dbReference>
<accession>A0AAJ0GB16</accession>
<dbReference type="InterPro" id="IPR017853">
    <property type="entry name" value="GH"/>
</dbReference>
<dbReference type="NCBIfam" id="NF007940">
    <property type="entry name" value="PRK10658.1"/>
    <property type="match status" value="1"/>
</dbReference>
<dbReference type="PANTHER" id="PTHR43053">
    <property type="entry name" value="GLYCOSIDASE FAMILY 31"/>
    <property type="match status" value="1"/>
</dbReference>
<evidence type="ECO:0000256" key="2">
    <source>
        <dbReference type="ARBA" id="ARBA00022801"/>
    </source>
</evidence>
<dbReference type="PANTHER" id="PTHR43053:SF4">
    <property type="entry name" value="MYOGENESIS-REGULATING GLYCOSIDASE"/>
    <property type="match status" value="1"/>
</dbReference>
<dbReference type="InterPro" id="IPR000322">
    <property type="entry name" value="Glyco_hydro_31_TIM"/>
</dbReference>
<keyword evidence="3 4" id="KW-0326">Glycosidase</keyword>
<name>A0AAJ0GB16_9PEZI</name>
<evidence type="ECO:0000259" key="6">
    <source>
        <dbReference type="Pfam" id="PF13802"/>
    </source>
</evidence>
<evidence type="ECO:0008006" key="10">
    <source>
        <dbReference type="Google" id="ProtNLM"/>
    </source>
</evidence>
<dbReference type="EMBL" id="JAWDJX010000054">
    <property type="protein sequence ID" value="KAK3048004.1"/>
    <property type="molecule type" value="Genomic_DNA"/>
</dbReference>
<dbReference type="InterPro" id="IPR050985">
    <property type="entry name" value="Alpha-glycosidase_related"/>
</dbReference>
<dbReference type="CDD" id="cd14752">
    <property type="entry name" value="GH31_N"/>
    <property type="match status" value="1"/>
</dbReference>
<feature type="domain" description="Glycoside hydrolase family 31 TIM barrel" evidence="5">
    <location>
        <begin position="271"/>
        <end position="541"/>
    </location>
</feature>
<feature type="domain" description="Glycoside hydrolase family 31 N-terminal" evidence="6">
    <location>
        <begin position="55"/>
        <end position="247"/>
    </location>
</feature>
<keyword evidence="9" id="KW-1185">Reference proteome</keyword>
<gene>
    <name evidence="8" type="ORF">LTR09_010679</name>
</gene>
<dbReference type="InterPro" id="IPR025887">
    <property type="entry name" value="Glyco_hydro_31_N_dom"/>
</dbReference>
<organism evidence="8 9">
    <name type="scientific">Extremus antarcticus</name>
    <dbReference type="NCBI Taxonomy" id="702011"/>
    <lineage>
        <taxon>Eukaryota</taxon>
        <taxon>Fungi</taxon>
        <taxon>Dikarya</taxon>
        <taxon>Ascomycota</taxon>
        <taxon>Pezizomycotina</taxon>
        <taxon>Dothideomycetes</taxon>
        <taxon>Dothideomycetidae</taxon>
        <taxon>Mycosphaerellales</taxon>
        <taxon>Extremaceae</taxon>
        <taxon>Extremus</taxon>
    </lineage>
</organism>
<dbReference type="SUPFAM" id="SSF74650">
    <property type="entry name" value="Galactose mutarotase-like"/>
    <property type="match status" value="1"/>
</dbReference>
<comment type="caution">
    <text evidence="8">The sequence shown here is derived from an EMBL/GenBank/DDBJ whole genome shotgun (WGS) entry which is preliminary data.</text>
</comment>
<dbReference type="SUPFAM" id="SSF51445">
    <property type="entry name" value="(Trans)glycosidases"/>
    <property type="match status" value="1"/>
</dbReference>
<dbReference type="Gene3D" id="2.60.40.1180">
    <property type="entry name" value="Golgi alpha-mannosidase II"/>
    <property type="match status" value="1"/>
</dbReference>
<evidence type="ECO:0000313" key="8">
    <source>
        <dbReference type="EMBL" id="KAK3048004.1"/>
    </source>
</evidence>
<dbReference type="InterPro" id="IPR011013">
    <property type="entry name" value="Gal_mutarotase_sf_dom"/>
</dbReference>
<dbReference type="Pfam" id="PF21365">
    <property type="entry name" value="Glyco_hydro_31_3rd"/>
    <property type="match status" value="1"/>
</dbReference>
<evidence type="ECO:0000259" key="5">
    <source>
        <dbReference type="Pfam" id="PF01055"/>
    </source>
</evidence>
<evidence type="ECO:0000256" key="1">
    <source>
        <dbReference type="ARBA" id="ARBA00007806"/>
    </source>
</evidence>